<protein>
    <submittedName>
        <fullName evidence="2">Uncharacterized protein</fullName>
    </submittedName>
</protein>
<dbReference type="GeneID" id="63711575"/>
<reference evidence="2 3" key="1">
    <citation type="journal article" date="2016" name="BMC Genomics">
        <title>Genome sequencing and secondary metabolism of the postharvest pathogen Penicillium griseofulvum.</title>
        <authorList>
            <person name="Banani H."/>
            <person name="Marcet-Houben M."/>
            <person name="Ballester A.R."/>
            <person name="Abbruscato P."/>
            <person name="Gonzalez-Candelas L."/>
            <person name="Gabaldon T."/>
            <person name="Spadaro D."/>
        </authorList>
    </citation>
    <scope>NUCLEOTIDE SEQUENCE [LARGE SCALE GENOMIC DNA]</scope>
    <source>
        <strain evidence="2 3">PG3</strain>
    </source>
</reference>
<evidence type="ECO:0000313" key="3">
    <source>
        <dbReference type="Proteomes" id="UP000070168"/>
    </source>
</evidence>
<dbReference type="RefSeq" id="XP_040650813.1">
    <property type="nucleotide sequence ID" value="XM_040796275.1"/>
</dbReference>
<comment type="caution">
    <text evidence="2">The sequence shown here is derived from an EMBL/GenBank/DDBJ whole genome shotgun (WGS) entry which is preliminary data.</text>
</comment>
<dbReference type="EMBL" id="LHQR01000026">
    <property type="protein sequence ID" value="KXG52277.1"/>
    <property type="molecule type" value="Genomic_DNA"/>
</dbReference>
<feature type="region of interest" description="Disordered" evidence="1">
    <location>
        <begin position="154"/>
        <end position="173"/>
    </location>
</feature>
<dbReference type="Proteomes" id="UP000070168">
    <property type="component" value="Unassembled WGS sequence"/>
</dbReference>
<keyword evidence="3" id="KW-1185">Reference proteome</keyword>
<evidence type="ECO:0000313" key="2">
    <source>
        <dbReference type="EMBL" id="KXG52277.1"/>
    </source>
</evidence>
<feature type="region of interest" description="Disordered" evidence="1">
    <location>
        <begin position="65"/>
        <end position="112"/>
    </location>
</feature>
<organism evidence="2 3">
    <name type="scientific">Penicillium patulum</name>
    <name type="common">Penicillium griseofulvum</name>
    <dbReference type="NCBI Taxonomy" id="5078"/>
    <lineage>
        <taxon>Eukaryota</taxon>
        <taxon>Fungi</taxon>
        <taxon>Dikarya</taxon>
        <taxon>Ascomycota</taxon>
        <taxon>Pezizomycotina</taxon>
        <taxon>Eurotiomycetes</taxon>
        <taxon>Eurotiomycetidae</taxon>
        <taxon>Eurotiales</taxon>
        <taxon>Aspergillaceae</taxon>
        <taxon>Penicillium</taxon>
    </lineage>
</organism>
<dbReference type="OrthoDB" id="4350629at2759"/>
<feature type="compositionally biased region" description="Polar residues" evidence="1">
    <location>
        <begin position="163"/>
        <end position="173"/>
    </location>
</feature>
<gene>
    <name evidence="2" type="ORF">PGRI_085610</name>
</gene>
<evidence type="ECO:0000256" key="1">
    <source>
        <dbReference type="SAM" id="MobiDB-lite"/>
    </source>
</evidence>
<dbReference type="OMA" id="FNDSEWH"/>
<sequence length="173" mass="19033">MTPIKASEVQTTPAFNNVGKPIAPIAPTFTFRNPYLRYVGASANLISSQKRKAAGPVMYSPTPKRVKMKASISNDPEATRPIADPGNTRYHSFNDSEWHNSVQGEPERPRSGNSKALLAVYEGILETLARVDLDVQKLEEIILDHGHNAESLDIDDNAKVENPGSQKSFGVRY</sequence>
<name>A0A135LTG1_PENPA</name>
<accession>A0A135LTG1</accession>
<dbReference type="AlphaFoldDB" id="A0A135LTG1"/>
<proteinExistence type="predicted"/>